<evidence type="ECO:0000256" key="2">
    <source>
        <dbReference type="RuleBase" id="RU000487"/>
    </source>
</evidence>
<name>A0A6P3FTC6_OCTDE</name>
<evidence type="ECO:0000313" key="4">
    <source>
        <dbReference type="Proteomes" id="UP000515203"/>
    </source>
</evidence>
<evidence type="ECO:0000313" key="5">
    <source>
        <dbReference type="RefSeq" id="XP_004644977.1"/>
    </source>
</evidence>
<dbReference type="SUPFAM" id="SSF53067">
    <property type="entry name" value="Actin-like ATPase domain"/>
    <property type="match status" value="2"/>
</dbReference>
<dbReference type="Gene3D" id="3.90.640.10">
    <property type="entry name" value="Actin, Chain A, domain 4"/>
    <property type="match status" value="1"/>
</dbReference>
<proteinExistence type="inferred from homology"/>
<dbReference type="Pfam" id="PF00022">
    <property type="entry name" value="Actin"/>
    <property type="match status" value="2"/>
</dbReference>
<gene>
    <name evidence="5" type="primary">Actl9</name>
</gene>
<dbReference type="PRINTS" id="PR00190">
    <property type="entry name" value="ACTIN"/>
</dbReference>
<dbReference type="Proteomes" id="UP000515203">
    <property type="component" value="Unplaced"/>
</dbReference>
<reference evidence="5" key="1">
    <citation type="submission" date="2025-08" db="UniProtKB">
        <authorList>
            <consortium name="RefSeq"/>
        </authorList>
    </citation>
    <scope>IDENTIFICATION</scope>
</reference>
<dbReference type="Gene3D" id="3.30.420.40">
    <property type="match status" value="2"/>
</dbReference>
<sequence>MDVNGARAPEPPPSPKAPERDLNPSALLRSGTPPQDSQGKVGGSLLGKAAVVIDMGTGSCKVGFAGQARPTCTVATILGCGPRSAAGPGQQPLETLIGQAARARPDLQLLQPVRAGVVQDWEAAELLWSHVLEHDLRVDPRDHPLLFSDPPFSPATNREQLLETAFEALRCPAAFVASQAVLSVYAHGRVSGLVVDAGHGVSCAAPVFQGYPLPHAVERLDLAGSHLTAFLAEALRGAGWALGPRHLDAVERIKHDHCFVASDFPRLQARPDAQSLRSVPLPDGRTLKLGKELFQGPELLFRPPQAPGLPREGLPALAALSLRKLPAEARAAVARRVLLCGGSSLLAGFQARFRAELLCSLPQEARSVTVVVARPSRGCSVWIGGSVLASLSAFRSCWVLREQYEEQGPHVVYSKCH</sequence>
<comment type="similarity">
    <text evidence="1 2">Belongs to the actin family.</text>
</comment>
<dbReference type="GeneID" id="101563617"/>
<dbReference type="OrthoDB" id="9932367at2759"/>
<dbReference type="InterPro" id="IPR043129">
    <property type="entry name" value="ATPase_NBD"/>
</dbReference>
<dbReference type="RefSeq" id="XP_004644977.1">
    <property type="nucleotide sequence ID" value="XM_004644920.1"/>
</dbReference>
<dbReference type="AlphaFoldDB" id="A0A6P3FTC6"/>
<dbReference type="CTD" id="284382"/>
<keyword evidence="4" id="KW-1185">Reference proteome</keyword>
<feature type="region of interest" description="Disordered" evidence="3">
    <location>
        <begin position="1"/>
        <end position="42"/>
    </location>
</feature>
<organism evidence="4 5">
    <name type="scientific">Octodon degus</name>
    <name type="common">Degu</name>
    <name type="synonym">Sciurus degus</name>
    <dbReference type="NCBI Taxonomy" id="10160"/>
    <lineage>
        <taxon>Eukaryota</taxon>
        <taxon>Metazoa</taxon>
        <taxon>Chordata</taxon>
        <taxon>Craniata</taxon>
        <taxon>Vertebrata</taxon>
        <taxon>Euteleostomi</taxon>
        <taxon>Mammalia</taxon>
        <taxon>Eutheria</taxon>
        <taxon>Euarchontoglires</taxon>
        <taxon>Glires</taxon>
        <taxon>Rodentia</taxon>
        <taxon>Hystricomorpha</taxon>
        <taxon>Octodontidae</taxon>
        <taxon>Octodon</taxon>
    </lineage>
</organism>
<accession>A0A6P3FTC6</accession>
<dbReference type="PANTHER" id="PTHR11937">
    <property type="entry name" value="ACTIN"/>
    <property type="match status" value="1"/>
</dbReference>
<dbReference type="SMART" id="SM00268">
    <property type="entry name" value="ACTIN"/>
    <property type="match status" value="1"/>
</dbReference>
<dbReference type="FunFam" id="3.30.420.40:FF:000050">
    <property type="entry name" value="Actin, alpha skeletal muscle"/>
    <property type="match status" value="1"/>
</dbReference>
<dbReference type="FunCoup" id="A0A6P3FTC6">
    <property type="interactions" value="13"/>
</dbReference>
<dbReference type="InParanoid" id="A0A6P3FTC6"/>
<evidence type="ECO:0000256" key="3">
    <source>
        <dbReference type="SAM" id="MobiDB-lite"/>
    </source>
</evidence>
<evidence type="ECO:0000256" key="1">
    <source>
        <dbReference type="ARBA" id="ARBA00006752"/>
    </source>
</evidence>
<dbReference type="InterPro" id="IPR004000">
    <property type="entry name" value="Actin"/>
</dbReference>
<protein>
    <submittedName>
        <fullName evidence="5">Actin-like protein 9</fullName>
    </submittedName>
</protein>